<dbReference type="Gene3D" id="3.40.50.300">
    <property type="entry name" value="P-loop containing nucleotide triphosphate hydrolases"/>
    <property type="match status" value="1"/>
</dbReference>
<dbReference type="Proteomes" id="UP000631114">
    <property type="component" value="Unassembled WGS sequence"/>
</dbReference>
<comment type="caution">
    <text evidence="1">The sequence shown here is derived from an EMBL/GenBank/DDBJ whole genome shotgun (WGS) entry which is preliminary data.</text>
</comment>
<dbReference type="InterPro" id="IPR027417">
    <property type="entry name" value="P-loop_NTPase"/>
</dbReference>
<proteinExistence type="predicted"/>
<dbReference type="Pfam" id="PF00406">
    <property type="entry name" value="ADK"/>
    <property type="match status" value="1"/>
</dbReference>
<protein>
    <submittedName>
        <fullName evidence="1">Uncharacterized protein</fullName>
    </submittedName>
</protein>
<keyword evidence="2" id="KW-1185">Reference proteome</keyword>
<dbReference type="EMBL" id="JADFTS010000008">
    <property type="protein sequence ID" value="KAF9594081.1"/>
    <property type="molecule type" value="Genomic_DNA"/>
</dbReference>
<organism evidence="1 2">
    <name type="scientific">Coptis chinensis</name>
    <dbReference type="NCBI Taxonomy" id="261450"/>
    <lineage>
        <taxon>Eukaryota</taxon>
        <taxon>Viridiplantae</taxon>
        <taxon>Streptophyta</taxon>
        <taxon>Embryophyta</taxon>
        <taxon>Tracheophyta</taxon>
        <taxon>Spermatophyta</taxon>
        <taxon>Magnoliopsida</taxon>
        <taxon>Ranunculales</taxon>
        <taxon>Ranunculaceae</taxon>
        <taxon>Coptidoideae</taxon>
        <taxon>Coptis</taxon>
    </lineage>
</organism>
<name>A0A835H7I2_9MAGN</name>
<gene>
    <name evidence="1" type="ORF">IFM89_027356</name>
</gene>
<evidence type="ECO:0000313" key="2">
    <source>
        <dbReference type="Proteomes" id="UP000631114"/>
    </source>
</evidence>
<sequence>MEKGELVTDDLVVGIIDEEAIMSERFILDGLPRTVVQVEKRRESWQVGSTLPGGEPIKQICMSQKFGVDGGLSKIILVAAELEESNALVLAIVPPGYVGA</sequence>
<dbReference type="OrthoDB" id="439792at2759"/>
<reference evidence="1 2" key="1">
    <citation type="submission" date="2020-10" db="EMBL/GenBank/DDBJ databases">
        <title>The Coptis chinensis genome and diversification of protoberbering-type alkaloids.</title>
        <authorList>
            <person name="Wang B."/>
            <person name="Shu S."/>
            <person name="Song C."/>
            <person name="Liu Y."/>
        </authorList>
    </citation>
    <scope>NUCLEOTIDE SEQUENCE [LARGE SCALE GENOMIC DNA]</scope>
    <source>
        <strain evidence="1">HL-2020</strain>
        <tissue evidence="1">Leaf</tissue>
    </source>
</reference>
<dbReference type="AlphaFoldDB" id="A0A835H7I2"/>
<accession>A0A835H7I2</accession>
<evidence type="ECO:0000313" key="1">
    <source>
        <dbReference type="EMBL" id="KAF9594081.1"/>
    </source>
</evidence>